<dbReference type="EMBL" id="CP114014">
    <property type="protein sequence ID" value="XAY04454.1"/>
    <property type="molecule type" value="Genomic_DNA"/>
</dbReference>
<sequence length="149" mass="16155">MISLFGFTPDTRPPGVWAQIEGVPHLLSSTAATHLLDLLSDFDPVWCTGWEERANDHLPGLLGLGPWPVIPIKNSRGAGTSVAGHWKLDAIDAFCGPDRPLAWIDDFLDEACERWATARPGPTLLVPTLPAAGLTEVETTALHSWARDL</sequence>
<name>A0AAU7ARY1_9ACTN</name>
<dbReference type="AlphaFoldDB" id="A0AAU7ARY1"/>
<organism evidence="1">
    <name type="scientific">Paraconexibacter sp. AEG42_29</name>
    <dbReference type="NCBI Taxonomy" id="2997339"/>
    <lineage>
        <taxon>Bacteria</taxon>
        <taxon>Bacillati</taxon>
        <taxon>Actinomycetota</taxon>
        <taxon>Thermoleophilia</taxon>
        <taxon>Solirubrobacterales</taxon>
        <taxon>Paraconexibacteraceae</taxon>
        <taxon>Paraconexibacter</taxon>
    </lineage>
</organism>
<reference evidence="1" key="1">
    <citation type="submission" date="2022-12" db="EMBL/GenBank/DDBJ databases">
        <title>Paraconexibacter alkalitolerans sp. nov. and Baekduia alba sp. nov., isolated from soil and emended description of the genera Paraconexibacter (Chun et al., 2020) and Baekduia (An et al., 2020).</title>
        <authorList>
            <person name="Vieira S."/>
            <person name="Huber K.J."/>
            <person name="Geppert A."/>
            <person name="Wolf J."/>
            <person name="Neumann-Schaal M."/>
            <person name="Muesken M."/>
            <person name="Overmann J."/>
        </authorList>
    </citation>
    <scope>NUCLEOTIDE SEQUENCE</scope>
    <source>
        <strain evidence="1">AEG42_29</strain>
    </source>
</reference>
<gene>
    <name evidence="1" type="ORF">DSM112329_01287</name>
</gene>
<evidence type="ECO:0000313" key="1">
    <source>
        <dbReference type="EMBL" id="XAY04454.1"/>
    </source>
</evidence>
<accession>A0AAU7ARY1</accession>
<dbReference type="RefSeq" id="WP_354700990.1">
    <property type="nucleotide sequence ID" value="NZ_CP114014.1"/>
</dbReference>
<protein>
    <submittedName>
        <fullName evidence="1">Uncharacterized protein</fullName>
    </submittedName>
</protein>
<dbReference type="KEGG" id="parq:DSM112329_01287"/>
<proteinExistence type="predicted"/>